<proteinExistence type="predicted"/>
<accession>A0A6A6T438</accession>
<feature type="transmembrane region" description="Helical" evidence="1">
    <location>
        <begin position="25"/>
        <end position="49"/>
    </location>
</feature>
<protein>
    <submittedName>
        <fullName evidence="2">Uncharacterized protein</fullName>
    </submittedName>
</protein>
<dbReference type="AlphaFoldDB" id="A0A6A6T438"/>
<sequence length="66" mass="7402">MDVSLLVPKLESKLDFGTSSNPSFYYAKACITLLFATVWGLFYSIWITVSEPGYKANRALTYPVIC</sequence>
<keyword evidence="1" id="KW-0812">Transmembrane</keyword>
<gene>
    <name evidence="2" type="ORF">K491DRAFT_693579</name>
</gene>
<reference evidence="2" key="1">
    <citation type="journal article" date="2020" name="Stud. Mycol.">
        <title>101 Dothideomycetes genomes: a test case for predicting lifestyles and emergence of pathogens.</title>
        <authorList>
            <person name="Haridas S."/>
            <person name="Albert R."/>
            <person name="Binder M."/>
            <person name="Bloem J."/>
            <person name="Labutti K."/>
            <person name="Salamov A."/>
            <person name="Andreopoulos B."/>
            <person name="Baker S."/>
            <person name="Barry K."/>
            <person name="Bills G."/>
            <person name="Bluhm B."/>
            <person name="Cannon C."/>
            <person name="Castanera R."/>
            <person name="Culley D."/>
            <person name="Daum C."/>
            <person name="Ezra D."/>
            <person name="Gonzalez J."/>
            <person name="Henrissat B."/>
            <person name="Kuo A."/>
            <person name="Liang C."/>
            <person name="Lipzen A."/>
            <person name="Lutzoni F."/>
            <person name="Magnuson J."/>
            <person name="Mondo S."/>
            <person name="Nolan M."/>
            <person name="Ohm R."/>
            <person name="Pangilinan J."/>
            <person name="Park H.-J."/>
            <person name="Ramirez L."/>
            <person name="Alfaro M."/>
            <person name="Sun H."/>
            <person name="Tritt A."/>
            <person name="Yoshinaga Y."/>
            <person name="Zwiers L.-H."/>
            <person name="Turgeon B."/>
            <person name="Goodwin S."/>
            <person name="Spatafora J."/>
            <person name="Crous P."/>
            <person name="Grigoriev I."/>
        </authorList>
    </citation>
    <scope>NUCLEOTIDE SEQUENCE</scope>
    <source>
        <strain evidence="2">CBS 122681</strain>
    </source>
</reference>
<keyword evidence="1" id="KW-1133">Transmembrane helix</keyword>
<evidence type="ECO:0000313" key="3">
    <source>
        <dbReference type="Proteomes" id="UP000799324"/>
    </source>
</evidence>
<keyword evidence="1" id="KW-0472">Membrane</keyword>
<dbReference type="Proteomes" id="UP000799324">
    <property type="component" value="Unassembled WGS sequence"/>
</dbReference>
<name>A0A6A6T438_9PLEO</name>
<evidence type="ECO:0000256" key="1">
    <source>
        <dbReference type="SAM" id="Phobius"/>
    </source>
</evidence>
<organism evidence="2 3">
    <name type="scientific">Lophiostoma macrostomum CBS 122681</name>
    <dbReference type="NCBI Taxonomy" id="1314788"/>
    <lineage>
        <taxon>Eukaryota</taxon>
        <taxon>Fungi</taxon>
        <taxon>Dikarya</taxon>
        <taxon>Ascomycota</taxon>
        <taxon>Pezizomycotina</taxon>
        <taxon>Dothideomycetes</taxon>
        <taxon>Pleosporomycetidae</taxon>
        <taxon>Pleosporales</taxon>
        <taxon>Lophiostomataceae</taxon>
        <taxon>Lophiostoma</taxon>
    </lineage>
</organism>
<evidence type="ECO:0000313" key="2">
    <source>
        <dbReference type="EMBL" id="KAF2654775.1"/>
    </source>
</evidence>
<keyword evidence="3" id="KW-1185">Reference proteome</keyword>
<dbReference type="EMBL" id="MU004359">
    <property type="protein sequence ID" value="KAF2654775.1"/>
    <property type="molecule type" value="Genomic_DNA"/>
</dbReference>